<keyword evidence="5" id="KW-0804">Transcription</keyword>
<keyword evidence="8" id="KW-1185">Reference proteome</keyword>
<dbReference type="GO" id="GO:0005634">
    <property type="term" value="C:nucleus"/>
    <property type="evidence" value="ECO:0007669"/>
    <property type="project" value="UniProtKB-SubCell"/>
</dbReference>
<name>A0A2G2ZLE1_CAPAN</name>
<reference evidence="7 8" key="2">
    <citation type="journal article" date="2017" name="Genome Biol.">
        <title>New reference genome sequences of hot pepper reveal the massive evolution of plant disease-resistance genes by retroduplication.</title>
        <authorList>
            <person name="Kim S."/>
            <person name="Park J."/>
            <person name="Yeom S.I."/>
            <person name="Kim Y.M."/>
            <person name="Seo E."/>
            <person name="Kim K.T."/>
            <person name="Kim M.S."/>
            <person name="Lee J.M."/>
            <person name="Cheong K."/>
            <person name="Shin H.S."/>
            <person name="Kim S.B."/>
            <person name="Han K."/>
            <person name="Lee J."/>
            <person name="Park M."/>
            <person name="Lee H.A."/>
            <person name="Lee H.Y."/>
            <person name="Lee Y."/>
            <person name="Oh S."/>
            <person name="Lee J.H."/>
            <person name="Choi E."/>
            <person name="Choi E."/>
            <person name="Lee S.E."/>
            <person name="Jeon J."/>
            <person name="Kim H."/>
            <person name="Choi G."/>
            <person name="Song H."/>
            <person name="Lee J."/>
            <person name="Lee S.C."/>
            <person name="Kwon J.K."/>
            <person name="Lee H.Y."/>
            <person name="Koo N."/>
            <person name="Hong Y."/>
            <person name="Kim R.W."/>
            <person name="Kang W.H."/>
            <person name="Huh J.H."/>
            <person name="Kang B.C."/>
            <person name="Yang T.J."/>
            <person name="Lee Y.H."/>
            <person name="Bennetzen J.L."/>
            <person name="Choi D."/>
        </authorList>
    </citation>
    <scope>NUCLEOTIDE SEQUENCE [LARGE SCALE GENOMIC DNA]</scope>
    <source>
        <strain evidence="8">cv. CM334</strain>
    </source>
</reference>
<dbReference type="GO" id="GO:0003677">
    <property type="term" value="F:DNA binding"/>
    <property type="evidence" value="ECO:0007669"/>
    <property type="project" value="UniProtKB-KW"/>
</dbReference>
<keyword evidence="6" id="KW-0539">Nucleus</keyword>
<keyword evidence="2" id="KW-0936">Ethylene signaling pathway</keyword>
<evidence type="ECO:0000313" key="7">
    <source>
        <dbReference type="EMBL" id="PHT82809.1"/>
    </source>
</evidence>
<reference evidence="7 8" key="1">
    <citation type="journal article" date="2014" name="Nat. Genet.">
        <title>Genome sequence of the hot pepper provides insights into the evolution of pungency in Capsicum species.</title>
        <authorList>
            <person name="Kim S."/>
            <person name="Park M."/>
            <person name="Yeom S.I."/>
            <person name="Kim Y.M."/>
            <person name="Lee J.M."/>
            <person name="Lee H.A."/>
            <person name="Seo E."/>
            <person name="Choi J."/>
            <person name="Cheong K."/>
            <person name="Kim K.T."/>
            <person name="Jung K."/>
            <person name="Lee G.W."/>
            <person name="Oh S.K."/>
            <person name="Bae C."/>
            <person name="Kim S.B."/>
            <person name="Lee H.Y."/>
            <person name="Kim S.Y."/>
            <person name="Kim M.S."/>
            <person name="Kang B.C."/>
            <person name="Jo Y.D."/>
            <person name="Yang H.B."/>
            <person name="Jeong H.J."/>
            <person name="Kang W.H."/>
            <person name="Kwon J.K."/>
            <person name="Shin C."/>
            <person name="Lim J.Y."/>
            <person name="Park J.H."/>
            <person name="Huh J.H."/>
            <person name="Kim J.S."/>
            <person name="Kim B.D."/>
            <person name="Cohen O."/>
            <person name="Paran I."/>
            <person name="Suh M.C."/>
            <person name="Lee S.B."/>
            <person name="Kim Y.K."/>
            <person name="Shin Y."/>
            <person name="Noh S.J."/>
            <person name="Park J."/>
            <person name="Seo Y.S."/>
            <person name="Kwon S.Y."/>
            <person name="Kim H.A."/>
            <person name="Park J.M."/>
            <person name="Kim H.J."/>
            <person name="Choi S.B."/>
            <person name="Bosland P.W."/>
            <person name="Reeves G."/>
            <person name="Jo S.H."/>
            <person name="Lee B.W."/>
            <person name="Cho H.T."/>
            <person name="Choi H.S."/>
            <person name="Lee M.S."/>
            <person name="Yu Y."/>
            <person name="Do Choi Y."/>
            <person name="Park B.S."/>
            <person name="van Deynze A."/>
            <person name="Ashrafi H."/>
            <person name="Hill T."/>
            <person name="Kim W.T."/>
            <person name="Pai H.S."/>
            <person name="Ahn H.K."/>
            <person name="Yeam I."/>
            <person name="Giovannoni J.J."/>
            <person name="Rose J.K."/>
            <person name="Sorensen I."/>
            <person name="Lee S.J."/>
            <person name="Kim R.W."/>
            <person name="Choi I.Y."/>
            <person name="Choi B.S."/>
            <person name="Lim J.S."/>
            <person name="Lee Y.H."/>
            <person name="Choi D."/>
        </authorList>
    </citation>
    <scope>NUCLEOTIDE SEQUENCE [LARGE SCALE GENOMIC DNA]</scope>
    <source>
        <strain evidence="8">cv. CM334</strain>
    </source>
</reference>
<protein>
    <recommendedName>
        <fullName evidence="9">AP2/ERF domain-containing protein</fullName>
    </recommendedName>
</protein>
<evidence type="ECO:0008006" key="9">
    <source>
        <dbReference type="Google" id="ProtNLM"/>
    </source>
</evidence>
<dbReference type="PANTHER" id="PTHR31677:SF212">
    <property type="entry name" value="ETHYLENE-RESPONSIVE TRANSCRIPTION FACTOR 8"/>
    <property type="match status" value="1"/>
</dbReference>
<keyword evidence="3" id="KW-0805">Transcription regulation</keyword>
<dbReference type="InterPro" id="IPR036955">
    <property type="entry name" value="AP2/ERF_dom_sf"/>
</dbReference>
<evidence type="ECO:0000256" key="3">
    <source>
        <dbReference type="ARBA" id="ARBA00023015"/>
    </source>
</evidence>
<evidence type="ECO:0000313" key="8">
    <source>
        <dbReference type="Proteomes" id="UP000222542"/>
    </source>
</evidence>
<evidence type="ECO:0000256" key="6">
    <source>
        <dbReference type="ARBA" id="ARBA00023242"/>
    </source>
</evidence>
<evidence type="ECO:0000256" key="2">
    <source>
        <dbReference type="ARBA" id="ARBA00022745"/>
    </source>
</evidence>
<keyword evidence="4" id="KW-0238">DNA-binding</keyword>
<evidence type="ECO:0000256" key="1">
    <source>
        <dbReference type="ARBA" id="ARBA00004123"/>
    </source>
</evidence>
<gene>
    <name evidence="7" type="ORF">T459_11252</name>
</gene>
<dbReference type="InterPro" id="IPR016177">
    <property type="entry name" value="DNA-bd_dom_sf"/>
</dbReference>
<dbReference type="Gene3D" id="3.30.730.10">
    <property type="entry name" value="AP2/ERF domain"/>
    <property type="match status" value="1"/>
</dbReference>
<evidence type="ECO:0000256" key="5">
    <source>
        <dbReference type="ARBA" id="ARBA00023163"/>
    </source>
</evidence>
<dbReference type="SUPFAM" id="SSF54171">
    <property type="entry name" value="DNA-binding domain"/>
    <property type="match status" value="1"/>
</dbReference>
<dbReference type="Proteomes" id="UP000222542">
    <property type="component" value="Unassembled WGS sequence"/>
</dbReference>
<sequence length="272" mass="29519">MGKIRSGDKSTFDTAMEAGMAYDAAAIEFRGVKAKTNFLIPVDLTRSPSEVSIVESSTAMTKLKKVEVPEELTQNNLAARDGAGGLDRGEMFHTNGFGSVIMGSDAGDLSESDSSSVVDFMGNDTKGIQIDLNFPTLQRKNLIIPNWPSTVSLVSYQADLLEASILAPELDVERSQSQRISGSSSVLPEIQTTRNSVSSFPSRIETINFESRFPQAKYSVETPPNDIHDDPPQSPTYPDLGAELGVLSQDFHIDKKTLGTEFYSSGNILKQT</sequence>
<dbReference type="Gramene" id="PHT82809">
    <property type="protein sequence ID" value="PHT82809"/>
    <property type="gene ID" value="T459_11252"/>
</dbReference>
<comment type="caution">
    <text evidence="7">The sequence shown here is derived from an EMBL/GenBank/DDBJ whole genome shotgun (WGS) entry which is preliminary data.</text>
</comment>
<dbReference type="PANTHER" id="PTHR31677">
    <property type="entry name" value="AP2 DOMAIN CLASS TRANSCRIPTION FACTOR"/>
    <property type="match status" value="1"/>
</dbReference>
<evidence type="ECO:0000256" key="4">
    <source>
        <dbReference type="ARBA" id="ARBA00023125"/>
    </source>
</evidence>
<dbReference type="GO" id="GO:0003700">
    <property type="term" value="F:DNA-binding transcription factor activity"/>
    <property type="evidence" value="ECO:0007669"/>
    <property type="project" value="InterPro"/>
</dbReference>
<dbReference type="GO" id="GO:0009873">
    <property type="term" value="P:ethylene-activated signaling pathway"/>
    <property type="evidence" value="ECO:0007669"/>
    <property type="project" value="UniProtKB-KW"/>
</dbReference>
<dbReference type="STRING" id="4072.A0A2G2ZLE1"/>
<accession>A0A2G2ZLE1</accession>
<dbReference type="EMBL" id="AYRZ02000004">
    <property type="protein sequence ID" value="PHT82809.1"/>
    <property type="molecule type" value="Genomic_DNA"/>
</dbReference>
<proteinExistence type="predicted"/>
<comment type="subcellular location">
    <subcellularLocation>
        <location evidence="1">Nucleus</location>
    </subcellularLocation>
</comment>
<dbReference type="AlphaFoldDB" id="A0A2G2ZLE1"/>
<organism evidence="7 8">
    <name type="scientific">Capsicum annuum</name>
    <name type="common">Capsicum pepper</name>
    <dbReference type="NCBI Taxonomy" id="4072"/>
    <lineage>
        <taxon>Eukaryota</taxon>
        <taxon>Viridiplantae</taxon>
        <taxon>Streptophyta</taxon>
        <taxon>Embryophyta</taxon>
        <taxon>Tracheophyta</taxon>
        <taxon>Spermatophyta</taxon>
        <taxon>Magnoliopsida</taxon>
        <taxon>eudicotyledons</taxon>
        <taxon>Gunneridae</taxon>
        <taxon>Pentapetalae</taxon>
        <taxon>asterids</taxon>
        <taxon>lamiids</taxon>
        <taxon>Solanales</taxon>
        <taxon>Solanaceae</taxon>
        <taxon>Solanoideae</taxon>
        <taxon>Capsiceae</taxon>
        <taxon>Capsicum</taxon>
    </lineage>
</organism>